<proteinExistence type="predicted"/>
<feature type="chain" id="PRO_5044477629" description="Lipoprotein" evidence="1">
    <location>
        <begin position="21"/>
        <end position="239"/>
    </location>
</feature>
<reference evidence="2" key="1">
    <citation type="submission" date="2023-01" db="EMBL/GenBank/DDBJ databases">
        <title>Human gut microbiome strain richness.</title>
        <authorList>
            <person name="Chen-Liaw A."/>
        </authorList>
    </citation>
    <scope>NUCLEOTIDE SEQUENCE</scope>
    <source>
        <strain evidence="2">B1_m1001713B170214d0_201011</strain>
    </source>
</reference>
<evidence type="ECO:0000313" key="2">
    <source>
        <dbReference type="EMBL" id="MDB2001868.1"/>
    </source>
</evidence>
<name>A0AAW6AXX1_CLOSY</name>
<sequence>MKKRVLLIAGCLSFALCASACSDSKETAITQVVTEATSKQTVETENATEYSTRAVGPVSNTFPTKPINDTSKTGTLDYILFPDTMRWNMAPAEVKDTETRNLDSKYTFESKNPAFLNYKLDKATDKYFDSASIVYCFPDNKLQARWCSFDSNKILDYRDMYNEIKNVVSSKYGECESENIVWTDTTYQQDDSKWNDAFRYGYVTIETTWHTSDTAVIITWDYNNDMTVAVSTLDFEGQL</sequence>
<gene>
    <name evidence="2" type="ORF">PM006_16845</name>
</gene>
<evidence type="ECO:0008006" key="4">
    <source>
        <dbReference type="Google" id="ProtNLM"/>
    </source>
</evidence>
<accession>A0AAW6AXX1</accession>
<evidence type="ECO:0000256" key="1">
    <source>
        <dbReference type="SAM" id="SignalP"/>
    </source>
</evidence>
<dbReference type="RefSeq" id="WP_272123489.1">
    <property type="nucleotide sequence ID" value="NZ_JAQLGH010000042.1"/>
</dbReference>
<evidence type="ECO:0000313" key="3">
    <source>
        <dbReference type="Proteomes" id="UP001300871"/>
    </source>
</evidence>
<feature type="signal peptide" evidence="1">
    <location>
        <begin position="1"/>
        <end position="20"/>
    </location>
</feature>
<dbReference type="EMBL" id="JAQLGM010000049">
    <property type="protein sequence ID" value="MDB2001868.1"/>
    <property type="molecule type" value="Genomic_DNA"/>
</dbReference>
<keyword evidence="1" id="KW-0732">Signal</keyword>
<protein>
    <recommendedName>
        <fullName evidence="4">Lipoprotein</fullName>
    </recommendedName>
</protein>
<dbReference type="Proteomes" id="UP001300871">
    <property type="component" value="Unassembled WGS sequence"/>
</dbReference>
<organism evidence="2 3">
    <name type="scientific">Clostridium symbiosum</name>
    <name type="common">Bacteroides symbiosus</name>
    <dbReference type="NCBI Taxonomy" id="1512"/>
    <lineage>
        <taxon>Bacteria</taxon>
        <taxon>Bacillati</taxon>
        <taxon>Bacillota</taxon>
        <taxon>Clostridia</taxon>
        <taxon>Lachnospirales</taxon>
        <taxon>Lachnospiraceae</taxon>
        <taxon>Otoolea</taxon>
    </lineage>
</organism>
<comment type="caution">
    <text evidence="2">The sequence shown here is derived from an EMBL/GenBank/DDBJ whole genome shotgun (WGS) entry which is preliminary data.</text>
</comment>
<dbReference type="AlphaFoldDB" id="A0AAW6AXX1"/>